<keyword evidence="3" id="KW-1185">Reference proteome</keyword>
<evidence type="ECO:0000313" key="1">
    <source>
        <dbReference type="EMBL" id="PNT71352.1"/>
    </source>
</evidence>
<dbReference type="AlphaFoldDB" id="A0A2K2DAQ2"/>
<dbReference type="EnsemblPlants" id="PNT71352">
    <property type="protein sequence ID" value="PNT71352"/>
    <property type="gene ID" value="BRADI_2g26515v3"/>
</dbReference>
<name>A0A2K2DAQ2_BRADI</name>
<sequence length="29" mass="3125">MMHIGANYLGGILKKLSDSKRKATMDGST</sequence>
<dbReference type="EMBL" id="CM000881">
    <property type="protein sequence ID" value="PNT71352.1"/>
    <property type="molecule type" value="Genomic_DNA"/>
</dbReference>
<evidence type="ECO:0000313" key="2">
    <source>
        <dbReference type="EnsemblPlants" id="PNT71352"/>
    </source>
</evidence>
<dbReference type="Gramene" id="PNT71352">
    <property type="protein sequence ID" value="PNT71352"/>
    <property type="gene ID" value="BRADI_2g26515v3"/>
</dbReference>
<reference evidence="2" key="3">
    <citation type="submission" date="2018-08" db="UniProtKB">
        <authorList>
            <consortium name="EnsemblPlants"/>
        </authorList>
    </citation>
    <scope>IDENTIFICATION</scope>
    <source>
        <strain evidence="2">cv. Bd21</strain>
    </source>
</reference>
<evidence type="ECO:0000313" key="3">
    <source>
        <dbReference type="Proteomes" id="UP000008810"/>
    </source>
</evidence>
<accession>A0A2K2DAQ2</accession>
<reference evidence="1 2" key="1">
    <citation type="journal article" date="2010" name="Nature">
        <title>Genome sequencing and analysis of the model grass Brachypodium distachyon.</title>
        <authorList>
            <consortium name="International Brachypodium Initiative"/>
        </authorList>
    </citation>
    <scope>NUCLEOTIDE SEQUENCE [LARGE SCALE GENOMIC DNA]</scope>
    <source>
        <strain evidence="1 2">Bd21</strain>
    </source>
</reference>
<gene>
    <name evidence="1" type="ORF">BRADI_2g26515v3</name>
</gene>
<dbReference type="InParanoid" id="A0A2K2DAQ2"/>
<dbReference type="Proteomes" id="UP000008810">
    <property type="component" value="Chromosome 2"/>
</dbReference>
<organism evidence="1">
    <name type="scientific">Brachypodium distachyon</name>
    <name type="common">Purple false brome</name>
    <name type="synonym">Trachynia distachya</name>
    <dbReference type="NCBI Taxonomy" id="15368"/>
    <lineage>
        <taxon>Eukaryota</taxon>
        <taxon>Viridiplantae</taxon>
        <taxon>Streptophyta</taxon>
        <taxon>Embryophyta</taxon>
        <taxon>Tracheophyta</taxon>
        <taxon>Spermatophyta</taxon>
        <taxon>Magnoliopsida</taxon>
        <taxon>Liliopsida</taxon>
        <taxon>Poales</taxon>
        <taxon>Poaceae</taxon>
        <taxon>BOP clade</taxon>
        <taxon>Pooideae</taxon>
        <taxon>Stipodae</taxon>
        <taxon>Brachypodieae</taxon>
        <taxon>Brachypodium</taxon>
    </lineage>
</organism>
<proteinExistence type="predicted"/>
<protein>
    <submittedName>
        <fullName evidence="1 2">Uncharacterized protein</fullName>
    </submittedName>
</protein>
<reference evidence="1" key="2">
    <citation type="submission" date="2017-06" db="EMBL/GenBank/DDBJ databases">
        <title>WGS assembly of Brachypodium distachyon.</title>
        <authorList>
            <consortium name="The International Brachypodium Initiative"/>
            <person name="Lucas S."/>
            <person name="Harmon-Smith M."/>
            <person name="Lail K."/>
            <person name="Tice H."/>
            <person name="Grimwood J."/>
            <person name="Bruce D."/>
            <person name="Barry K."/>
            <person name="Shu S."/>
            <person name="Lindquist E."/>
            <person name="Wang M."/>
            <person name="Pitluck S."/>
            <person name="Vogel J.P."/>
            <person name="Garvin D.F."/>
            <person name="Mockler T.C."/>
            <person name="Schmutz J."/>
            <person name="Rokhsar D."/>
            <person name="Bevan M.W."/>
        </authorList>
    </citation>
    <scope>NUCLEOTIDE SEQUENCE</scope>
    <source>
        <strain evidence="1">Bd21</strain>
    </source>
</reference>